<name>A0A498R8P2_9FIRM</name>
<evidence type="ECO:0000259" key="1">
    <source>
        <dbReference type="PROSITE" id="PS51832"/>
    </source>
</evidence>
<dbReference type="InterPro" id="IPR003607">
    <property type="entry name" value="HD/PDEase_dom"/>
</dbReference>
<dbReference type="AlphaFoldDB" id="A0A498R8P2"/>
<dbReference type="SUPFAM" id="SSF109604">
    <property type="entry name" value="HD-domain/PDEase-like"/>
    <property type="match status" value="1"/>
</dbReference>
<dbReference type="NCBIfam" id="TIGR00277">
    <property type="entry name" value="HDIG"/>
    <property type="match status" value="1"/>
</dbReference>
<dbReference type="InterPro" id="IPR006675">
    <property type="entry name" value="HDIG_dom"/>
</dbReference>
<dbReference type="PROSITE" id="PS51832">
    <property type="entry name" value="HD_GYP"/>
    <property type="match status" value="1"/>
</dbReference>
<protein>
    <recommendedName>
        <fullName evidence="1">HD-GYP domain-containing protein</fullName>
    </recommendedName>
</protein>
<dbReference type="PANTHER" id="PTHR43155">
    <property type="entry name" value="CYCLIC DI-GMP PHOSPHODIESTERASE PA4108-RELATED"/>
    <property type="match status" value="1"/>
</dbReference>
<keyword evidence="3" id="KW-1185">Reference proteome</keyword>
<gene>
    <name evidence="2" type="ORF">LUCI_1878</name>
</gene>
<dbReference type="Proteomes" id="UP000277811">
    <property type="component" value="Unassembled WGS sequence"/>
</dbReference>
<organism evidence="2 3">
    <name type="scientific">Lucifera butyrica</name>
    <dbReference type="NCBI Taxonomy" id="1351585"/>
    <lineage>
        <taxon>Bacteria</taxon>
        <taxon>Bacillati</taxon>
        <taxon>Bacillota</taxon>
        <taxon>Negativicutes</taxon>
        <taxon>Veillonellales</taxon>
        <taxon>Veillonellaceae</taxon>
        <taxon>Lucifera</taxon>
    </lineage>
</organism>
<sequence>MEMKQQTELSIIEQIDMDTIEMFCRQIYYCDPYTAMHAEHVAELMAGLASLIFRSSDEISLAYMVGLLHDVGKIKTPEHILIKPGRLTEEEYAVMKRHAADGADMLAEIEGIEAIVPVMRHHHERFDGRGYPDGLKETEIPFFSRMLSICDTFDAMTTHRCYREPVSLRECLREIKRCSGSQFDPAICKVFIEFIEERFGFTLEEAQG</sequence>
<feature type="domain" description="HD-GYP" evidence="1">
    <location>
        <begin position="12"/>
        <end position="207"/>
    </location>
</feature>
<dbReference type="Pfam" id="PF13487">
    <property type="entry name" value="HD_5"/>
    <property type="match status" value="1"/>
</dbReference>
<dbReference type="OrthoDB" id="9804747at2"/>
<reference evidence="2 3" key="1">
    <citation type="submission" date="2018-06" db="EMBL/GenBank/DDBJ databases">
        <authorList>
            <person name="Strepis N."/>
        </authorList>
    </citation>
    <scope>NUCLEOTIDE SEQUENCE [LARGE SCALE GENOMIC DNA]</scope>
    <source>
        <strain evidence="2">LUCI</strain>
    </source>
</reference>
<dbReference type="InterPro" id="IPR037522">
    <property type="entry name" value="HD_GYP_dom"/>
</dbReference>
<accession>A0A498R8P2</accession>
<dbReference type="EMBL" id="UPPP01000066">
    <property type="protein sequence ID" value="VBB06642.1"/>
    <property type="molecule type" value="Genomic_DNA"/>
</dbReference>
<dbReference type="SMART" id="SM00471">
    <property type="entry name" value="HDc"/>
    <property type="match status" value="1"/>
</dbReference>
<evidence type="ECO:0000313" key="3">
    <source>
        <dbReference type="Proteomes" id="UP000277811"/>
    </source>
</evidence>
<evidence type="ECO:0000313" key="2">
    <source>
        <dbReference type="EMBL" id="VBB06642.1"/>
    </source>
</evidence>
<dbReference type="CDD" id="cd00077">
    <property type="entry name" value="HDc"/>
    <property type="match status" value="1"/>
</dbReference>
<dbReference type="Gene3D" id="1.10.3210.10">
    <property type="entry name" value="Hypothetical protein af1432"/>
    <property type="match status" value="1"/>
</dbReference>
<proteinExistence type="predicted"/>